<name>A0AAV3RGM3_LITER</name>
<accession>A0AAV3RGM3</accession>
<proteinExistence type="predicted"/>
<keyword evidence="2" id="KW-1185">Reference proteome</keyword>
<dbReference type="EMBL" id="BAABME010027027">
    <property type="protein sequence ID" value="GAA0174939.1"/>
    <property type="molecule type" value="Genomic_DNA"/>
</dbReference>
<comment type="caution">
    <text evidence="1">The sequence shown here is derived from an EMBL/GenBank/DDBJ whole genome shotgun (WGS) entry which is preliminary data.</text>
</comment>
<gene>
    <name evidence="1" type="ORF">LIER_41822</name>
</gene>
<dbReference type="Proteomes" id="UP001454036">
    <property type="component" value="Unassembled WGS sequence"/>
</dbReference>
<reference evidence="1 2" key="1">
    <citation type="submission" date="2024-01" db="EMBL/GenBank/DDBJ databases">
        <title>The complete chloroplast genome sequence of Lithospermum erythrorhizon: insights into the phylogenetic relationship among Boraginaceae species and the maternal lineages of purple gromwells.</title>
        <authorList>
            <person name="Okada T."/>
            <person name="Watanabe K."/>
        </authorList>
    </citation>
    <scope>NUCLEOTIDE SEQUENCE [LARGE SCALE GENOMIC DNA]</scope>
</reference>
<evidence type="ECO:0000313" key="2">
    <source>
        <dbReference type="Proteomes" id="UP001454036"/>
    </source>
</evidence>
<dbReference type="AlphaFoldDB" id="A0AAV3RGM3"/>
<organism evidence="1 2">
    <name type="scientific">Lithospermum erythrorhizon</name>
    <name type="common">Purple gromwell</name>
    <name type="synonym">Lithospermum officinale var. erythrorhizon</name>
    <dbReference type="NCBI Taxonomy" id="34254"/>
    <lineage>
        <taxon>Eukaryota</taxon>
        <taxon>Viridiplantae</taxon>
        <taxon>Streptophyta</taxon>
        <taxon>Embryophyta</taxon>
        <taxon>Tracheophyta</taxon>
        <taxon>Spermatophyta</taxon>
        <taxon>Magnoliopsida</taxon>
        <taxon>eudicotyledons</taxon>
        <taxon>Gunneridae</taxon>
        <taxon>Pentapetalae</taxon>
        <taxon>asterids</taxon>
        <taxon>lamiids</taxon>
        <taxon>Boraginales</taxon>
        <taxon>Boraginaceae</taxon>
        <taxon>Boraginoideae</taxon>
        <taxon>Lithospermeae</taxon>
        <taxon>Lithospermum</taxon>
    </lineage>
</organism>
<protein>
    <submittedName>
        <fullName evidence="1">Uncharacterized protein</fullName>
    </submittedName>
</protein>
<sequence length="149" mass="17369">MWRKEFLVTINKVESWCIHAIIAEEGIAKWKRCFVYASCEDEIRKNQWKILLRCNPGDDSGWCLPRDFNDILDSGEKDGGNMRSEASMSTFRDFVRDGVAAVNHLDMIGAHHRPVLLDTEASTKKVKRRFVFYKRWVSEEGCEEIVRRA</sequence>
<evidence type="ECO:0000313" key="1">
    <source>
        <dbReference type="EMBL" id="GAA0174939.1"/>
    </source>
</evidence>